<evidence type="ECO:0000259" key="5">
    <source>
        <dbReference type="PROSITE" id="PS51007"/>
    </source>
</evidence>
<organism evidence="6 9">
    <name type="scientific">Paraburkholderia rhynchosiae</name>
    <dbReference type="NCBI Taxonomy" id="487049"/>
    <lineage>
        <taxon>Bacteria</taxon>
        <taxon>Pseudomonadati</taxon>
        <taxon>Pseudomonadota</taxon>
        <taxon>Betaproteobacteria</taxon>
        <taxon>Burkholderiales</taxon>
        <taxon>Burkholderiaceae</taxon>
        <taxon>Paraburkholderia</taxon>
    </lineage>
</organism>
<dbReference type="GO" id="GO:0009055">
    <property type="term" value="F:electron transfer activity"/>
    <property type="evidence" value="ECO:0007669"/>
    <property type="project" value="InterPro"/>
</dbReference>
<dbReference type="OrthoDB" id="3540130at2"/>
<dbReference type="Pfam" id="PF00034">
    <property type="entry name" value="Cytochrom_C"/>
    <property type="match status" value="1"/>
</dbReference>
<evidence type="ECO:0000313" key="8">
    <source>
        <dbReference type="Proteomes" id="UP000235659"/>
    </source>
</evidence>
<dbReference type="InterPro" id="IPR036909">
    <property type="entry name" value="Cyt_c-like_dom_sf"/>
</dbReference>
<dbReference type="GO" id="GO:0046872">
    <property type="term" value="F:metal ion binding"/>
    <property type="evidence" value="ECO:0007669"/>
    <property type="project" value="UniProtKB-KW"/>
</dbReference>
<dbReference type="GO" id="GO:0020037">
    <property type="term" value="F:heme binding"/>
    <property type="evidence" value="ECO:0007669"/>
    <property type="project" value="InterPro"/>
</dbReference>
<keyword evidence="8" id="KW-1185">Reference proteome</keyword>
<gene>
    <name evidence="7" type="ORF">C0Z16_26590</name>
    <name evidence="6" type="ORF">LMG27174_05581</name>
</gene>
<evidence type="ECO:0000256" key="3">
    <source>
        <dbReference type="ARBA" id="ARBA00023004"/>
    </source>
</evidence>
<keyword evidence="3 4" id="KW-0408">Iron</keyword>
<evidence type="ECO:0000313" key="9">
    <source>
        <dbReference type="Proteomes" id="UP000494205"/>
    </source>
</evidence>
<dbReference type="SUPFAM" id="SSF46626">
    <property type="entry name" value="Cytochrome c"/>
    <property type="match status" value="1"/>
</dbReference>
<keyword evidence="2 4" id="KW-0479">Metal-binding</keyword>
<evidence type="ECO:0000256" key="2">
    <source>
        <dbReference type="ARBA" id="ARBA00022723"/>
    </source>
</evidence>
<accession>A0A2N7WBS2</accession>
<protein>
    <submittedName>
        <fullName evidence="7">Cytochrome C</fullName>
    </submittedName>
</protein>
<evidence type="ECO:0000313" key="6">
    <source>
        <dbReference type="EMBL" id="CAB3728492.1"/>
    </source>
</evidence>
<reference evidence="7 8" key="1">
    <citation type="submission" date="2018-01" db="EMBL/GenBank/DDBJ databases">
        <title>Whole genome analyses suggest that Burkholderia sensu lato contains two further novel genera in the rhizoxinica-symbiotica group Mycetohabitans gen. nov., and Trinickia gen. nov.: implications for the evolution of diazotrophy and nodulation in the Burkholderiaceae.</title>
        <authorList>
            <person name="Estrada-de los Santos P."/>
            <person name="Palmer M."/>
            <person name="Chavez-Ramirez B."/>
            <person name="Beukes C."/>
            <person name="Steenkamp E.T."/>
            <person name="Hirsch A.M."/>
            <person name="Manyaka P."/>
            <person name="Maluk M."/>
            <person name="Lafos M."/>
            <person name="Crook M."/>
            <person name="Gross E."/>
            <person name="Simon M.F."/>
            <person name="Bueno dos Reis Junior F."/>
            <person name="Poole P.S."/>
            <person name="Venter S.N."/>
            <person name="James E.K."/>
        </authorList>
    </citation>
    <scope>NUCLEOTIDE SEQUENCE [LARGE SCALE GENOMIC DNA]</scope>
    <source>
        <strain evidence="7 8">WSM 3937</strain>
    </source>
</reference>
<proteinExistence type="predicted"/>
<dbReference type="EMBL" id="CADIJZ010000025">
    <property type="protein sequence ID" value="CAB3728492.1"/>
    <property type="molecule type" value="Genomic_DNA"/>
</dbReference>
<sequence>MGFALLMLAACGPQAPQREPLTGGDPGRGKALIARAGCGSCHTIEGVEGANSLVGPPLNGFRQRTYIGGVAANSATNLERWLMHRQEFSPRTAMPDLGLSADQARDIAGYLYLHGLPTHWRMHGQSERCRSATRAADAAKCGQCRTR</sequence>
<reference evidence="6 9" key="2">
    <citation type="submission" date="2020-04" db="EMBL/GenBank/DDBJ databases">
        <authorList>
            <person name="De Canck E."/>
        </authorList>
    </citation>
    <scope>NUCLEOTIDE SEQUENCE [LARGE SCALE GENOMIC DNA]</scope>
    <source>
        <strain evidence="6 9">LMG 27174</strain>
    </source>
</reference>
<evidence type="ECO:0000313" key="7">
    <source>
        <dbReference type="EMBL" id="PMS26841.1"/>
    </source>
</evidence>
<dbReference type="Gene3D" id="1.10.760.10">
    <property type="entry name" value="Cytochrome c-like domain"/>
    <property type="match status" value="1"/>
</dbReference>
<keyword evidence="1 4" id="KW-0349">Heme</keyword>
<dbReference type="Proteomes" id="UP000235659">
    <property type="component" value="Unassembled WGS sequence"/>
</dbReference>
<dbReference type="PROSITE" id="PS51007">
    <property type="entry name" value="CYTC"/>
    <property type="match status" value="1"/>
</dbReference>
<dbReference type="InterPro" id="IPR009056">
    <property type="entry name" value="Cyt_c-like_dom"/>
</dbReference>
<dbReference type="EMBL" id="PNXY01000023">
    <property type="protein sequence ID" value="PMS26841.1"/>
    <property type="molecule type" value="Genomic_DNA"/>
</dbReference>
<dbReference type="AlphaFoldDB" id="A0A2N7WBS2"/>
<evidence type="ECO:0000256" key="1">
    <source>
        <dbReference type="ARBA" id="ARBA00022617"/>
    </source>
</evidence>
<evidence type="ECO:0000256" key="4">
    <source>
        <dbReference type="PROSITE-ProRule" id="PRU00433"/>
    </source>
</evidence>
<name>A0A2N7WBS2_9BURK</name>
<dbReference type="Proteomes" id="UP000494205">
    <property type="component" value="Unassembled WGS sequence"/>
</dbReference>
<dbReference type="RefSeq" id="WP_102635048.1">
    <property type="nucleotide sequence ID" value="NZ_CADIJZ010000025.1"/>
</dbReference>
<feature type="domain" description="Cytochrome c" evidence="5">
    <location>
        <begin position="24"/>
        <end position="115"/>
    </location>
</feature>